<proteinExistence type="predicted"/>
<sequence length="229" mass="25399">MLKTAITVSSLASLLFLSGCSENTQGLNKTLYSAIIGPEETNITQEMVDNIPYASMYTRLGDNPQALLVLGWVENNTYPARLKWIAASKEMIVTEAGRIVKTVNLSNGGNLLSLQSTQRDPLTLGILHSSTPKHWQFTLSWMPGYHMNYQAHSTFIVGNLERVSLPNRTENLIHVTETVAIDKLSVTYTNNYWVSPTSGQVVTSQQYLYPGSYQIGLSIGKAFHGEKKQ</sequence>
<dbReference type="SUPFAM" id="SSF159270">
    <property type="entry name" value="YmcC-like"/>
    <property type="match status" value="1"/>
</dbReference>
<accession>A0ABS0GFM3</accession>
<reference evidence="1 2" key="1">
    <citation type="submission" date="2020-11" db="EMBL/GenBank/DDBJ databases">
        <title>Vibrio nitrifigilis sp. nov., a marine nitrogen-fixing bacterium isolated from the lagoon sediment of an islet inside an atoll.</title>
        <authorList>
            <person name="Wang L.-T."/>
            <person name="Shieh W.Y."/>
        </authorList>
    </citation>
    <scope>NUCLEOTIDE SEQUENCE [LARGE SCALE GENOMIC DNA]</scope>
    <source>
        <strain evidence="1 2">NFV-1</strain>
    </source>
</reference>
<dbReference type="EMBL" id="JADPMR010000001">
    <property type="protein sequence ID" value="MBF9001217.1"/>
    <property type="molecule type" value="Genomic_DNA"/>
</dbReference>
<keyword evidence="1" id="KW-0449">Lipoprotein</keyword>
<comment type="caution">
    <text evidence="1">The sequence shown here is derived from an EMBL/GenBank/DDBJ whole genome shotgun (WGS) entry which is preliminary data.</text>
</comment>
<dbReference type="InterPro" id="IPR021308">
    <property type="entry name" value="GfcB"/>
</dbReference>
<dbReference type="Pfam" id="PF11102">
    <property type="entry name" value="YjbF"/>
    <property type="match status" value="1"/>
</dbReference>
<dbReference type="PROSITE" id="PS51257">
    <property type="entry name" value="PROKAR_LIPOPROTEIN"/>
    <property type="match status" value="1"/>
</dbReference>
<dbReference type="RefSeq" id="WP_196123585.1">
    <property type="nucleotide sequence ID" value="NZ_JADPMR010000001.1"/>
</dbReference>
<dbReference type="Gene3D" id="2.40.360.10">
    <property type="entry name" value="YmcC-like"/>
    <property type="match status" value="1"/>
</dbReference>
<organism evidence="1 2">
    <name type="scientific">Vibrio nitrifigilis</name>
    <dbReference type="NCBI Taxonomy" id="2789781"/>
    <lineage>
        <taxon>Bacteria</taxon>
        <taxon>Pseudomonadati</taxon>
        <taxon>Pseudomonadota</taxon>
        <taxon>Gammaproteobacteria</taxon>
        <taxon>Vibrionales</taxon>
        <taxon>Vibrionaceae</taxon>
        <taxon>Vibrio</taxon>
    </lineage>
</organism>
<evidence type="ECO:0000313" key="2">
    <source>
        <dbReference type="Proteomes" id="UP000597206"/>
    </source>
</evidence>
<evidence type="ECO:0000313" key="1">
    <source>
        <dbReference type="EMBL" id="MBF9001217.1"/>
    </source>
</evidence>
<gene>
    <name evidence="1" type="ORF">I1A42_11740</name>
</gene>
<keyword evidence="2" id="KW-1185">Reference proteome</keyword>
<name>A0ABS0GFM3_9VIBR</name>
<dbReference type="InterPro" id="IPR023373">
    <property type="entry name" value="YmcC_sf"/>
</dbReference>
<protein>
    <submittedName>
        <fullName evidence="1">YjbF family lipoprotein</fullName>
    </submittedName>
</protein>
<dbReference type="Proteomes" id="UP000597206">
    <property type="component" value="Unassembled WGS sequence"/>
</dbReference>